<evidence type="ECO:0000313" key="2">
    <source>
        <dbReference type="Proteomes" id="UP001320898"/>
    </source>
</evidence>
<dbReference type="Proteomes" id="UP001320898">
    <property type="component" value="Unassembled WGS sequence"/>
</dbReference>
<gene>
    <name evidence="1" type="ORF">MUB46_18325</name>
</gene>
<keyword evidence="2" id="KW-1185">Reference proteome</keyword>
<comment type="caution">
    <text evidence="1">The sequence shown here is derived from an EMBL/GenBank/DDBJ whole genome shotgun (WGS) entry which is preliminary data.</text>
</comment>
<dbReference type="RefSeq" id="WP_261617408.1">
    <property type="nucleotide sequence ID" value="NZ_JALIDZ010000009.1"/>
</dbReference>
<name>A0AAW5R0L9_9HYPH</name>
<reference evidence="1 2" key="1">
    <citation type="submission" date="2022-04" db="EMBL/GenBank/DDBJ databases">
        <authorList>
            <person name="Ye Y.-Q."/>
            <person name="Du Z.-J."/>
        </authorList>
    </citation>
    <scope>NUCLEOTIDE SEQUENCE [LARGE SCALE GENOMIC DNA]</scope>
    <source>
        <strain evidence="1 2">A6E488</strain>
    </source>
</reference>
<accession>A0AAW5R0L9</accession>
<dbReference type="EMBL" id="JALIDZ010000009">
    <property type="protein sequence ID" value="MCT8973826.1"/>
    <property type="molecule type" value="Genomic_DNA"/>
</dbReference>
<protein>
    <submittedName>
        <fullName evidence="1">Uncharacterized protein</fullName>
    </submittedName>
</protein>
<evidence type="ECO:0000313" key="1">
    <source>
        <dbReference type="EMBL" id="MCT8973826.1"/>
    </source>
</evidence>
<organism evidence="1 2">
    <name type="scientific">Microbaculum marinisediminis</name>
    <dbReference type="NCBI Taxonomy" id="2931392"/>
    <lineage>
        <taxon>Bacteria</taxon>
        <taxon>Pseudomonadati</taxon>
        <taxon>Pseudomonadota</taxon>
        <taxon>Alphaproteobacteria</taxon>
        <taxon>Hyphomicrobiales</taxon>
        <taxon>Tepidamorphaceae</taxon>
        <taxon>Microbaculum</taxon>
    </lineage>
</organism>
<proteinExistence type="predicted"/>
<sequence length="146" mass="16237">MSERIDWFLDAPDGILAADAPELADELLAIGEAVLERWLVAHDREPTDAQVEGFRLLALHRQAAKGDPSFNACRESCRELVYHRNLVKDDPSAEDVVRNLRFGAMVARHLILFIGGKLENSGLGEFCCSSRPLRQDETAQGSARHL</sequence>
<dbReference type="AlphaFoldDB" id="A0AAW5R0L9"/>